<evidence type="ECO:0000313" key="3">
    <source>
        <dbReference type="Proteomes" id="UP000198362"/>
    </source>
</evidence>
<evidence type="ECO:0000256" key="1">
    <source>
        <dbReference type="SAM" id="MobiDB-lite"/>
    </source>
</evidence>
<accession>A0A239PF07</accession>
<evidence type="ECO:0008006" key="4">
    <source>
        <dbReference type="Google" id="ProtNLM"/>
    </source>
</evidence>
<organism evidence="2 3">
    <name type="scientific">Asanoa hainanensis</name>
    <dbReference type="NCBI Taxonomy" id="560556"/>
    <lineage>
        <taxon>Bacteria</taxon>
        <taxon>Bacillati</taxon>
        <taxon>Actinomycetota</taxon>
        <taxon>Actinomycetes</taxon>
        <taxon>Micromonosporales</taxon>
        <taxon>Micromonosporaceae</taxon>
        <taxon>Asanoa</taxon>
    </lineage>
</organism>
<evidence type="ECO:0000313" key="2">
    <source>
        <dbReference type="EMBL" id="SNT64989.1"/>
    </source>
</evidence>
<feature type="compositionally biased region" description="Low complexity" evidence="1">
    <location>
        <begin position="174"/>
        <end position="186"/>
    </location>
</feature>
<dbReference type="RefSeq" id="WP_144022894.1">
    <property type="nucleotide sequence ID" value="NZ_FZPH01000019.1"/>
</dbReference>
<proteinExistence type="predicted"/>
<feature type="region of interest" description="Disordered" evidence="1">
    <location>
        <begin position="22"/>
        <end position="76"/>
    </location>
</feature>
<name>A0A239PF07_9ACTN</name>
<feature type="compositionally biased region" description="Low complexity" evidence="1">
    <location>
        <begin position="49"/>
        <end position="64"/>
    </location>
</feature>
<gene>
    <name evidence="2" type="ORF">SAMN05421812_11968</name>
</gene>
<sequence length="194" mass="19866">MRTFRTPLVLLTAVAATLLTGCGEKPGNNLGNGTPTGASYVIGEDTPTDADLTPSPSPSASLPAGENGGSNGGEQRKDPWIQYFRIKQKPHCPSGQWPNGREVIVEWKVTGTDKVTISVDGPGIYDTFDASGSQSFSFSCGDWGPGETAKHTYLLMTVGGGPVAKKTITATATVSGGATGSPSPAAEQAAPDAP</sequence>
<dbReference type="AlphaFoldDB" id="A0A239PF07"/>
<dbReference type="EMBL" id="FZPH01000019">
    <property type="protein sequence ID" value="SNT64989.1"/>
    <property type="molecule type" value="Genomic_DNA"/>
</dbReference>
<dbReference type="OrthoDB" id="3697810at2"/>
<reference evidence="2 3" key="1">
    <citation type="submission" date="2017-06" db="EMBL/GenBank/DDBJ databases">
        <authorList>
            <person name="Kim H.J."/>
            <person name="Triplett B.A."/>
        </authorList>
    </citation>
    <scope>NUCLEOTIDE SEQUENCE [LARGE SCALE GENOMIC DNA]</scope>
    <source>
        <strain evidence="2 3">CGMCC 4.5593</strain>
    </source>
</reference>
<dbReference type="Proteomes" id="UP000198362">
    <property type="component" value="Unassembled WGS sequence"/>
</dbReference>
<protein>
    <recommendedName>
        <fullName evidence="4">Lipoprotein</fullName>
    </recommendedName>
</protein>
<feature type="region of interest" description="Disordered" evidence="1">
    <location>
        <begin position="174"/>
        <end position="194"/>
    </location>
</feature>
<keyword evidence="3" id="KW-1185">Reference proteome</keyword>
<dbReference type="PROSITE" id="PS51257">
    <property type="entry name" value="PROKAR_LIPOPROTEIN"/>
    <property type="match status" value="1"/>
</dbReference>
<feature type="compositionally biased region" description="Low complexity" evidence="1">
    <location>
        <begin position="22"/>
        <end position="37"/>
    </location>
</feature>